<evidence type="ECO:0000259" key="11">
    <source>
        <dbReference type="Pfam" id="PF02558"/>
    </source>
</evidence>
<evidence type="ECO:0000256" key="6">
    <source>
        <dbReference type="ARBA" id="ARBA00022857"/>
    </source>
</evidence>
<reference evidence="14" key="1">
    <citation type="journal article" date="2019" name="Int. J. Syst. Evol. Microbiol.">
        <title>The Global Catalogue of Microorganisms (GCM) 10K type strain sequencing project: providing services to taxonomists for standard genome sequencing and annotation.</title>
        <authorList>
            <consortium name="The Broad Institute Genomics Platform"/>
            <consortium name="The Broad Institute Genome Sequencing Center for Infectious Disease"/>
            <person name="Wu L."/>
            <person name="Ma J."/>
        </authorList>
    </citation>
    <scope>NUCLEOTIDE SEQUENCE [LARGE SCALE GENOMIC DNA]</scope>
    <source>
        <strain evidence="14">JCM 16914</strain>
    </source>
</reference>
<dbReference type="SUPFAM" id="SSF51735">
    <property type="entry name" value="NAD(P)-binding Rossmann-fold domains"/>
    <property type="match status" value="1"/>
</dbReference>
<feature type="domain" description="Ketopantoate reductase N-terminal" evidence="11">
    <location>
        <begin position="11"/>
        <end position="150"/>
    </location>
</feature>
<evidence type="ECO:0000256" key="5">
    <source>
        <dbReference type="ARBA" id="ARBA00022655"/>
    </source>
</evidence>
<evidence type="ECO:0000256" key="1">
    <source>
        <dbReference type="ARBA" id="ARBA00004994"/>
    </source>
</evidence>
<keyword evidence="7 10" id="KW-0560">Oxidoreductase</keyword>
<evidence type="ECO:0000313" key="14">
    <source>
        <dbReference type="Proteomes" id="UP001500133"/>
    </source>
</evidence>
<keyword evidence="6 10" id="KW-0521">NADP</keyword>
<evidence type="ECO:0000256" key="10">
    <source>
        <dbReference type="RuleBase" id="RU362068"/>
    </source>
</evidence>
<evidence type="ECO:0000256" key="3">
    <source>
        <dbReference type="ARBA" id="ARBA00013014"/>
    </source>
</evidence>
<dbReference type="InterPro" id="IPR050838">
    <property type="entry name" value="Ketopantoate_reductase"/>
</dbReference>
<evidence type="ECO:0000259" key="12">
    <source>
        <dbReference type="Pfam" id="PF08546"/>
    </source>
</evidence>
<dbReference type="Gene3D" id="3.40.50.720">
    <property type="entry name" value="NAD(P)-binding Rossmann-like Domain"/>
    <property type="match status" value="1"/>
</dbReference>
<dbReference type="NCBIfam" id="TIGR00745">
    <property type="entry name" value="apbA_panE"/>
    <property type="match status" value="1"/>
</dbReference>
<dbReference type="InterPro" id="IPR003710">
    <property type="entry name" value="ApbA"/>
</dbReference>
<dbReference type="InterPro" id="IPR013328">
    <property type="entry name" value="6PGD_dom2"/>
</dbReference>
<dbReference type="EC" id="1.1.1.169" evidence="3 10"/>
<comment type="catalytic activity">
    <reaction evidence="9 10">
        <text>(R)-pantoate + NADP(+) = 2-dehydropantoate + NADPH + H(+)</text>
        <dbReference type="Rhea" id="RHEA:16233"/>
        <dbReference type="ChEBI" id="CHEBI:11561"/>
        <dbReference type="ChEBI" id="CHEBI:15378"/>
        <dbReference type="ChEBI" id="CHEBI:15980"/>
        <dbReference type="ChEBI" id="CHEBI:57783"/>
        <dbReference type="ChEBI" id="CHEBI:58349"/>
        <dbReference type="EC" id="1.1.1.169"/>
    </reaction>
</comment>
<organism evidence="13 14">
    <name type="scientific">Halomonas cibimaris</name>
    <dbReference type="NCBI Taxonomy" id="657012"/>
    <lineage>
        <taxon>Bacteria</taxon>
        <taxon>Pseudomonadati</taxon>
        <taxon>Pseudomonadota</taxon>
        <taxon>Gammaproteobacteria</taxon>
        <taxon>Oceanospirillales</taxon>
        <taxon>Halomonadaceae</taxon>
        <taxon>Halomonas</taxon>
    </lineage>
</organism>
<dbReference type="Gene3D" id="1.10.1040.10">
    <property type="entry name" value="N-(1-d-carboxylethyl)-l-norvaline Dehydrogenase, domain 2"/>
    <property type="match status" value="1"/>
</dbReference>
<dbReference type="PANTHER" id="PTHR43765:SF2">
    <property type="entry name" value="2-DEHYDROPANTOATE 2-REDUCTASE"/>
    <property type="match status" value="1"/>
</dbReference>
<gene>
    <name evidence="13" type="ORF">GCM10022228_01780</name>
</gene>
<dbReference type="InterPro" id="IPR013332">
    <property type="entry name" value="KPR_N"/>
</dbReference>
<dbReference type="EMBL" id="BAAAZT010000009">
    <property type="protein sequence ID" value="GAA3894247.1"/>
    <property type="molecule type" value="Genomic_DNA"/>
</dbReference>
<evidence type="ECO:0000256" key="2">
    <source>
        <dbReference type="ARBA" id="ARBA00007870"/>
    </source>
</evidence>
<comment type="function">
    <text evidence="10">Catalyzes the NADPH-dependent reduction of ketopantoate into pantoic acid.</text>
</comment>
<evidence type="ECO:0000256" key="7">
    <source>
        <dbReference type="ARBA" id="ARBA00023002"/>
    </source>
</evidence>
<keyword evidence="14" id="KW-1185">Reference proteome</keyword>
<keyword evidence="5 10" id="KW-0566">Pantothenate biosynthesis</keyword>
<protein>
    <recommendedName>
        <fullName evidence="4 10">2-dehydropantoate 2-reductase</fullName>
        <ecNumber evidence="3 10">1.1.1.169</ecNumber>
    </recommendedName>
    <alternativeName>
        <fullName evidence="8 10">Ketopantoate reductase</fullName>
    </alternativeName>
</protein>
<evidence type="ECO:0000256" key="4">
    <source>
        <dbReference type="ARBA" id="ARBA00019465"/>
    </source>
</evidence>
<dbReference type="RefSeq" id="WP_344701363.1">
    <property type="nucleotide sequence ID" value="NZ_BAAAZT010000009.1"/>
</dbReference>
<dbReference type="Pfam" id="PF08546">
    <property type="entry name" value="ApbA_C"/>
    <property type="match status" value="1"/>
</dbReference>
<comment type="similarity">
    <text evidence="2 10">Belongs to the ketopantoate reductase family.</text>
</comment>
<dbReference type="PANTHER" id="PTHR43765">
    <property type="entry name" value="2-DEHYDROPANTOATE 2-REDUCTASE-RELATED"/>
    <property type="match status" value="1"/>
</dbReference>
<proteinExistence type="inferred from homology"/>
<evidence type="ECO:0000313" key="13">
    <source>
        <dbReference type="EMBL" id="GAA3894247.1"/>
    </source>
</evidence>
<dbReference type="InterPro" id="IPR013752">
    <property type="entry name" value="KPA_reductase"/>
</dbReference>
<name>A0ABP7L4K1_9GAMM</name>
<dbReference type="Proteomes" id="UP001500133">
    <property type="component" value="Unassembled WGS sequence"/>
</dbReference>
<dbReference type="InterPro" id="IPR036291">
    <property type="entry name" value="NAD(P)-bd_dom_sf"/>
</dbReference>
<dbReference type="InterPro" id="IPR008927">
    <property type="entry name" value="6-PGluconate_DH-like_C_sf"/>
</dbReference>
<dbReference type="SUPFAM" id="SSF48179">
    <property type="entry name" value="6-phosphogluconate dehydrogenase C-terminal domain-like"/>
    <property type="match status" value="1"/>
</dbReference>
<evidence type="ECO:0000256" key="9">
    <source>
        <dbReference type="ARBA" id="ARBA00048793"/>
    </source>
</evidence>
<evidence type="ECO:0000256" key="8">
    <source>
        <dbReference type="ARBA" id="ARBA00032024"/>
    </source>
</evidence>
<sequence length="306" mass="32297">MKLDARASHIVVGPGALGRTLAHALADRCAVTLLARRPFPTRQTLITPEGESITRVLPVLRPEELAGRDAPAFCHLTTKAFVAERAAAALLGTVPGTPLVLWQNGFGVQPRLTARWPGPVLCASTTEGAYVIDDATAVHAGRGESVIGHLHGRYTGLARTLAATLQNAGLKAAAVDDIATRLWHKLAVNAAINPLAALYEVPNGALAEPRFDAELAAVVEEIAPILAANGIAPPSGQGASGWRQRVMQVIQATANNRASMLQDIDAGRPTERKAILAPLIERAEHHHLPCATLCSLHARLAAKEAR</sequence>
<comment type="pathway">
    <text evidence="1 10">Cofactor biosynthesis; (R)-pantothenate biosynthesis; (R)-pantoate from 3-methyl-2-oxobutanoate: step 2/2.</text>
</comment>
<accession>A0ABP7L4K1</accession>
<dbReference type="Pfam" id="PF02558">
    <property type="entry name" value="ApbA"/>
    <property type="match status" value="1"/>
</dbReference>
<feature type="domain" description="Ketopantoate reductase C-terminal" evidence="12">
    <location>
        <begin position="177"/>
        <end position="304"/>
    </location>
</feature>
<comment type="caution">
    <text evidence="13">The sequence shown here is derived from an EMBL/GenBank/DDBJ whole genome shotgun (WGS) entry which is preliminary data.</text>
</comment>